<comment type="subcellular location">
    <subcellularLocation>
        <location evidence="2">Cell membrane</location>
    </subcellularLocation>
</comment>
<evidence type="ECO:0000256" key="6">
    <source>
        <dbReference type="ARBA" id="ARBA00022777"/>
    </source>
</evidence>
<sequence length="381" mass="40428">MNPGCWVALAILAVVCAYLVGALLRTRSLLAASQQRALLPTNESQPGTTDERLGLQRVIDALPVAAIIVDASGIVRVSNAAGEHLLAPRIESAFVGRAVRGALAEATEGRRVRRTEELIGPPLERYLITAVPLDGGGAMAVVQDDSDVARTEAVRRDFVANISHELKTPVGAVALLAEMMADEPDPATARRFAARIEAEVTRLGSSVDDLLELTQIEFGLPDGSVVVALDEVIDEVLARIASVAEERELSVCGPAERSGLLVRGDHRQLGSALFNLVDNAVKYSADGGDVAVDVYRSHPGDIVVEVSDSGIGIPGVDLERIFERFYRVDRSRGRDTGGTGLGLAIVRHVTQNHGGSVEVTSTEGVGTTFTVRLPAVRAERP</sequence>
<dbReference type="SUPFAM" id="SSF47384">
    <property type="entry name" value="Homodimeric domain of signal transducing histidine kinase"/>
    <property type="match status" value="1"/>
</dbReference>
<dbReference type="PRINTS" id="PR00344">
    <property type="entry name" value="BCTRLSENSOR"/>
</dbReference>
<dbReference type="PANTHER" id="PTHR45453:SF1">
    <property type="entry name" value="PHOSPHATE REGULON SENSOR PROTEIN PHOR"/>
    <property type="match status" value="1"/>
</dbReference>
<name>R4Z5L7_9ACTN</name>
<keyword evidence="11" id="KW-1185">Reference proteome</keyword>
<dbReference type="RefSeq" id="WP_012227060.1">
    <property type="nucleotide sequence ID" value="NZ_HG422565.1"/>
</dbReference>
<dbReference type="InterPro" id="IPR004358">
    <property type="entry name" value="Sig_transdc_His_kin-like_C"/>
</dbReference>
<dbReference type="GO" id="GO:0000155">
    <property type="term" value="F:phosphorelay sensor kinase activity"/>
    <property type="evidence" value="ECO:0007669"/>
    <property type="project" value="InterPro"/>
</dbReference>
<accession>R4Z5L7</accession>
<protein>
    <recommendedName>
        <fullName evidence="8">Sensor-like histidine kinase SenX3</fullName>
        <ecNumber evidence="3">2.7.13.3</ecNumber>
    </recommendedName>
</protein>
<dbReference type="GO" id="GO:0004721">
    <property type="term" value="F:phosphoprotein phosphatase activity"/>
    <property type="evidence" value="ECO:0007669"/>
    <property type="project" value="TreeGrafter"/>
</dbReference>
<evidence type="ECO:0000256" key="4">
    <source>
        <dbReference type="ARBA" id="ARBA00022553"/>
    </source>
</evidence>
<dbReference type="GO" id="GO:0005886">
    <property type="term" value="C:plasma membrane"/>
    <property type="evidence" value="ECO:0007669"/>
    <property type="project" value="UniProtKB-SubCell"/>
</dbReference>
<dbReference type="EMBL" id="CANL01000023">
    <property type="protein sequence ID" value="CCM63847.1"/>
    <property type="molecule type" value="Genomic_DNA"/>
</dbReference>
<evidence type="ECO:0000313" key="11">
    <source>
        <dbReference type="Proteomes" id="UP000018291"/>
    </source>
</evidence>
<feature type="domain" description="Histidine kinase" evidence="9">
    <location>
        <begin position="161"/>
        <end position="377"/>
    </location>
</feature>
<gene>
    <name evidence="10" type="ORF">BN381_30043</name>
</gene>
<evidence type="ECO:0000256" key="5">
    <source>
        <dbReference type="ARBA" id="ARBA00022679"/>
    </source>
</evidence>
<evidence type="ECO:0000256" key="2">
    <source>
        <dbReference type="ARBA" id="ARBA00004236"/>
    </source>
</evidence>
<dbReference type="PROSITE" id="PS50109">
    <property type="entry name" value="HIS_KIN"/>
    <property type="match status" value="1"/>
</dbReference>
<dbReference type="SMART" id="SM00387">
    <property type="entry name" value="HATPase_c"/>
    <property type="match status" value="1"/>
</dbReference>
<evidence type="ECO:0000313" key="10">
    <source>
        <dbReference type="EMBL" id="CCM63847.1"/>
    </source>
</evidence>
<dbReference type="Gene3D" id="1.10.287.130">
    <property type="match status" value="1"/>
</dbReference>
<dbReference type="SMART" id="SM00388">
    <property type="entry name" value="HisKA"/>
    <property type="match status" value="1"/>
</dbReference>
<dbReference type="eggNOG" id="COG5002">
    <property type="taxonomic scope" value="Bacteria"/>
</dbReference>
<dbReference type="STRING" id="1229780.BN381_30043"/>
<comment type="catalytic activity">
    <reaction evidence="1">
        <text>ATP + protein L-histidine = ADP + protein N-phospho-L-histidine.</text>
        <dbReference type="EC" id="2.7.13.3"/>
    </reaction>
</comment>
<dbReference type="PANTHER" id="PTHR45453">
    <property type="entry name" value="PHOSPHATE REGULON SENSOR PROTEIN PHOR"/>
    <property type="match status" value="1"/>
</dbReference>
<evidence type="ECO:0000256" key="8">
    <source>
        <dbReference type="ARBA" id="ARBA00039401"/>
    </source>
</evidence>
<keyword evidence="5 10" id="KW-0808">Transferase</keyword>
<dbReference type="Proteomes" id="UP000018291">
    <property type="component" value="Unassembled WGS sequence"/>
</dbReference>
<dbReference type="Gene3D" id="3.30.565.10">
    <property type="entry name" value="Histidine kinase-like ATPase, C-terminal domain"/>
    <property type="match status" value="1"/>
</dbReference>
<dbReference type="GO" id="GO:0016036">
    <property type="term" value="P:cellular response to phosphate starvation"/>
    <property type="evidence" value="ECO:0007669"/>
    <property type="project" value="TreeGrafter"/>
</dbReference>
<dbReference type="CDD" id="cd00082">
    <property type="entry name" value="HisKA"/>
    <property type="match status" value="1"/>
</dbReference>
<dbReference type="InterPro" id="IPR036890">
    <property type="entry name" value="HATPase_C_sf"/>
</dbReference>
<dbReference type="OrthoDB" id="9813151at2"/>
<keyword evidence="7" id="KW-0902">Two-component regulatory system</keyword>
<reference evidence="10 11" key="1">
    <citation type="journal article" date="2013" name="ISME J.">
        <title>Metabolic model for the filamentous 'Candidatus Microthrix parvicella' based on genomic and metagenomic analyses.</title>
        <authorList>
            <person name="Jon McIlroy S."/>
            <person name="Kristiansen R."/>
            <person name="Albertsen M."/>
            <person name="Michael Karst S."/>
            <person name="Rossetti S."/>
            <person name="Lund Nielsen J."/>
            <person name="Tandoi V."/>
            <person name="James Seviour R."/>
            <person name="Nielsen P.H."/>
        </authorList>
    </citation>
    <scope>NUCLEOTIDE SEQUENCE [LARGE SCALE GENOMIC DNA]</scope>
    <source>
        <strain evidence="10 11">RN1</strain>
    </source>
</reference>
<dbReference type="Pfam" id="PF02518">
    <property type="entry name" value="HATPase_c"/>
    <property type="match status" value="1"/>
</dbReference>
<proteinExistence type="predicted"/>
<evidence type="ECO:0000256" key="7">
    <source>
        <dbReference type="ARBA" id="ARBA00023012"/>
    </source>
</evidence>
<dbReference type="InterPro" id="IPR003661">
    <property type="entry name" value="HisK_dim/P_dom"/>
</dbReference>
<keyword evidence="6" id="KW-0418">Kinase</keyword>
<dbReference type="AlphaFoldDB" id="R4Z5L7"/>
<evidence type="ECO:0000256" key="3">
    <source>
        <dbReference type="ARBA" id="ARBA00012438"/>
    </source>
</evidence>
<dbReference type="InterPro" id="IPR050351">
    <property type="entry name" value="BphY/WalK/GraS-like"/>
</dbReference>
<dbReference type="HOGENOM" id="CLU_000445_89_2_11"/>
<dbReference type="InterPro" id="IPR005467">
    <property type="entry name" value="His_kinase_dom"/>
</dbReference>
<dbReference type="Pfam" id="PF00512">
    <property type="entry name" value="HisKA"/>
    <property type="match status" value="1"/>
</dbReference>
<evidence type="ECO:0000259" key="9">
    <source>
        <dbReference type="PROSITE" id="PS50109"/>
    </source>
</evidence>
<dbReference type="SUPFAM" id="SSF55874">
    <property type="entry name" value="ATPase domain of HSP90 chaperone/DNA topoisomerase II/histidine kinase"/>
    <property type="match status" value="1"/>
</dbReference>
<dbReference type="FunFam" id="3.30.565.10:FF:000006">
    <property type="entry name" value="Sensor histidine kinase WalK"/>
    <property type="match status" value="1"/>
</dbReference>
<dbReference type="InterPro" id="IPR036097">
    <property type="entry name" value="HisK_dim/P_sf"/>
</dbReference>
<comment type="caution">
    <text evidence="10">The sequence shown here is derived from an EMBL/GenBank/DDBJ whole genome shotgun (WGS) entry which is preliminary data.</text>
</comment>
<dbReference type="CDD" id="cd00075">
    <property type="entry name" value="HATPase"/>
    <property type="match status" value="1"/>
</dbReference>
<organism evidence="10 11">
    <name type="scientific">Candidatus Neomicrothrix parvicella RN1</name>
    <dbReference type="NCBI Taxonomy" id="1229780"/>
    <lineage>
        <taxon>Bacteria</taxon>
        <taxon>Bacillati</taxon>
        <taxon>Actinomycetota</taxon>
        <taxon>Acidimicrobiia</taxon>
        <taxon>Acidimicrobiales</taxon>
        <taxon>Microthrixaceae</taxon>
        <taxon>Candidatus Neomicrothrix</taxon>
    </lineage>
</organism>
<keyword evidence="4" id="KW-0597">Phosphoprotein</keyword>
<evidence type="ECO:0000256" key="1">
    <source>
        <dbReference type="ARBA" id="ARBA00000085"/>
    </source>
</evidence>
<dbReference type="EC" id="2.7.13.3" evidence="3"/>
<dbReference type="InterPro" id="IPR003594">
    <property type="entry name" value="HATPase_dom"/>
</dbReference>